<evidence type="ECO:0000256" key="3">
    <source>
        <dbReference type="SAM" id="MobiDB-lite"/>
    </source>
</evidence>
<comment type="similarity">
    <text evidence="1">Belongs to the PhzF family.</text>
</comment>
<evidence type="ECO:0000313" key="5">
    <source>
        <dbReference type="Proteomes" id="UP001329825"/>
    </source>
</evidence>
<dbReference type="RefSeq" id="XP_062788702.1">
    <property type="nucleotide sequence ID" value="XM_062932651.1"/>
</dbReference>
<evidence type="ECO:0000313" key="4">
    <source>
        <dbReference type="EMBL" id="WRT63962.1"/>
    </source>
</evidence>
<dbReference type="GeneID" id="87953020"/>
<organism evidence="4 5">
    <name type="scientific">Kwoniella shivajii</name>
    <dbReference type="NCBI Taxonomy" id="564305"/>
    <lineage>
        <taxon>Eukaryota</taxon>
        <taxon>Fungi</taxon>
        <taxon>Dikarya</taxon>
        <taxon>Basidiomycota</taxon>
        <taxon>Agaricomycotina</taxon>
        <taxon>Tremellomycetes</taxon>
        <taxon>Tremellales</taxon>
        <taxon>Cryptococcaceae</taxon>
        <taxon>Kwoniella</taxon>
    </lineage>
</organism>
<reference evidence="4 5" key="1">
    <citation type="submission" date="2024-01" db="EMBL/GenBank/DDBJ databases">
        <title>Comparative genomics of Cryptococcus and Kwoniella reveals pathogenesis evolution and contrasting modes of karyotype evolution via chromosome fusion or intercentromeric recombination.</title>
        <authorList>
            <person name="Coelho M.A."/>
            <person name="David-Palma M."/>
            <person name="Shea T."/>
            <person name="Bowers K."/>
            <person name="McGinley-Smith S."/>
            <person name="Mohammad A.W."/>
            <person name="Gnirke A."/>
            <person name="Yurkov A.M."/>
            <person name="Nowrousian M."/>
            <person name="Sun S."/>
            <person name="Cuomo C.A."/>
            <person name="Heitman J."/>
        </authorList>
    </citation>
    <scope>NUCLEOTIDE SEQUENCE [LARGE SCALE GENOMIC DNA]</scope>
    <source>
        <strain evidence="4">CBS 11374</strain>
    </source>
</reference>
<dbReference type="EMBL" id="CP141881">
    <property type="protein sequence ID" value="WRT63962.1"/>
    <property type="molecule type" value="Genomic_DNA"/>
</dbReference>
<name>A0ABZ1CRH5_9TREE</name>
<accession>A0ABZ1CRH5</accession>
<dbReference type="InterPro" id="IPR003719">
    <property type="entry name" value="Phenazine_PhzF-like"/>
</dbReference>
<evidence type="ECO:0000256" key="2">
    <source>
        <dbReference type="ARBA" id="ARBA00023235"/>
    </source>
</evidence>
<protein>
    <recommendedName>
        <fullName evidence="6">Phenazine biosynthesis protein</fullName>
    </recommendedName>
</protein>
<dbReference type="Pfam" id="PF02567">
    <property type="entry name" value="PhzC-PhzF"/>
    <property type="match status" value="1"/>
</dbReference>
<proteinExistence type="inferred from homology"/>
<dbReference type="Proteomes" id="UP001329825">
    <property type="component" value="Chromosome 1"/>
</dbReference>
<keyword evidence="5" id="KW-1185">Reference proteome</keyword>
<sequence length="369" mass="40484">MAKLPPLPFHVLSAFAPTAGTGSQAAVIIYPSISDPRWLDDSWLQKVSADFNYTATVHIAPIPSPTTPSSSALTKLQSNPYDKGDDGDGQEVSWEIRWFTAVSELALCGHGTIASSYLLFQKYPSLNQINYVNPIAGKFIARRSDGSFQAQAQDQRKMQSKSKKSQLVEINLPSLPSEVISTFGKGIDTDMIKVEKRHPDYDKLIKAIKIKNKNDLLDISEFKYGDRKSFIILIKGDVDLKALDVDITSLGNIASGQNIVTQITTHSSNDNDKTLEIQSRMFFPGAGIPEDTITGSAHTYLTNYYLSSPASKFLPVELQETPGDVVIHATQLSQRGGGMNCILGDGVVRLIGRVREFGRGELVEDDDED</sequence>
<evidence type="ECO:0008006" key="6">
    <source>
        <dbReference type="Google" id="ProtNLM"/>
    </source>
</evidence>
<keyword evidence="2" id="KW-0413">Isomerase</keyword>
<dbReference type="PANTHER" id="PTHR13774">
    <property type="entry name" value="PHENAZINE BIOSYNTHESIS PROTEIN"/>
    <property type="match status" value="1"/>
</dbReference>
<dbReference type="PANTHER" id="PTHR13774:SF17">
    <property type="entry name" value="PHENAZINE BIOSYNTHESIS-LIKE DOMAIN-CONTAINING PROTEIN"/>
    <property type="match status" value="1"/>
</dbReference>
<dbReference type="Gene3D" id="3.10.310.10">
    <property type="entry name" value="Diaminopimelate Epimerase, Chain A, domain 1"/>
    <property type="match status" value="2"/>
</dbReference>
<feature type="region of interest" description="Disordered" evidence="3">
    <location>
        <begin position="65"/>
        <end position="88"/>
    </location>
</feature>
<evidence type="ECO:0000256" key="1">
    <source>
        <dbReference type="ARBA" id="ARBA00008270"/>
    </source>
</evidence>
<dbReference type="SUPFAM" id="SSF54506">
    <property type="entry name" value="Diaminopimelate epimerase-like"/>
    <property type="match status" value="1"/>
</dbReference>
<gene>
    <name evidence="4" type="ORF">IL334_000889</name>
</gene>